<dbReference type="GO" id="GO:0019748">
    <property type="term" value="P:secondary metabolic process"/>
    <property type="evidence" value="ECO:0007669"/>
    <property type="project" value="TreeGrafter"/>
</dbReference>
<dbReference type="PANTHER" id="PTHR21240">
    <property type="entry name" value="2-AMINO-3-CARBOXYLMUCONATE-6-SEMIALDEHYDE DECARBOXYLASE"/>
    <property type="match status" value="1"/>
</dbReference>
<gene>
    <name evidence="3" type="ORF">SAMN04488123_102118</name>
</gene>
<dbReference type="AlphaFoldDB" id="A0A1G8KI22"/>
<name>A0A1G8KI22_9BACI</name>
<dbReference type="InterPro" id="IPR032466">
    <property type="entry name" value="Metal_Hydrolase"/>
</dbReference>
<accession>A0A1G8KI22</accession>
<dbReference type="OrthoDB" id="9777673at2"/>
<keyword evidence="4" id="KW-1185">Reference proteome</keyword>
<dbReference type="Proteomes" id="UP000198853">
    <property type="component" value="Unassembled WGS sequence"/>
</dbReference>
<evidence type="ECO:0000256" key="1">
    <source>
        <dbReference type="ARBA" id="ARBA00023239"/>
    </source>
</evidence>
<dbReference type="InterPro" id="IPR032465">
    <property type="entry name" value="ACMSD"/>
</dbReference>
<evidence type="ECO:0000313" key="4">
    <source>
        <dbReference type="Proteomes" id="UP000198853"/>
    </source>
</evidence>
<reference evidence="3 4" key="1">
    <citation type="submission" date="2016-10" db="EMBL/GenBank/DDBJ databases">
        <authorList>
            <person name="de Groot N.N."/>
        </authorList>
    </citation>
    <scope>NUCLEOTIDE SEQUENCE [LARGE SCALE GENOMIC DNA]</scope>
    <source>
        <strain evidence="3 4">DSM 21771</strain>
    </source>
</reference>
<proteinExistence type="predicted"/>
<evidence type="ECO:0000313" key="3">
    <source>
        <dbReference type="EMBL" id="SDI43103.1"/>
    </source>
</evidence>
<keyword evidence="1" id="KW-0456">Lyase</keyword>
<dbReference type="GO" id="GO:0005737">
    <property type="term" value="C:cytoplasm"/>
    <property type="evidence" value="ECO:0007669"/>
    <property type="project" value="TreeGrafter"/>
</dbReference>
<dbReference type="RefSeq" id="WP_090396041.1">
    <property type="nucleotide sequence ID" value="NZ_FNEN01000002.1"/>
</dbReference>
<dbReference type="GO" id="GO:0016787">
    <property type="term" value="F:hydrolase activity"/>
    <property type="evidence" value="ECO:0007669"/>
    <property type="project" value="UniProtKB-KW"/>
</dbReference>
<protein>
    <submittedName>
        <fullName evidence="3">Predicted metal-dependent hydrolase, TIM-barrel fold</fullName>
    </submittedName>
</protein>
<organism evidence="3 4">
    <name type="scientific">Natribacillus halophilus</name>
    <dbReference type="NCBI Taxonomy" id="549003"/>
    <lineage>
        <taxon>Bacteria</taxon>
        <taxon>Bacillati</taxon>
        <taxon>Bacillota</taxon>
        <taxon>Bacilli</taxon>
        <taxon>Bacillales</taxon>
        <taxon>Bacillaceae</taxon>
        <taxon>Natribacillus</taxon>
    </lineage>
</organism>
<dbReference type="EMBL" id="FNEN01000002">
    <property type="protein sequence ID" value="SDI43103.1"/>
    <property type="molecule type" value="Genomic_DNA"/>
</dbReference>
<dbReference type="InterPro" id="IPR006680">
    <property type="entry name" value="Amidohydro-rel"/>
</dbReference>
<dbReference type="Gene3D" id="3.20.20.140">
    <property type="entry name" value="Metal-dependent hydrolases"/>
    <property type="match status" value="1"/>
</dbReference>
<dbReference type="GO" id="GO:0016831">
    <property type="term" value="F:carboxy-lyase activity"/>
    <property type="evidence" value="ECO:0007669"/>
    <property type="project" value="InterPro"/>
</dbReference>
<feature type="domain" description="Amidohydrolase-related" evidence="2">
    <location>
        <begin position="13"/>
        <end position="358"/>
    </location>
</feature>
<evidence type="ECO:0000259" key="2">
    <source>
        <dbReference type="Pfam" id="PF04909"/>
    </source>
</evidence>
<dbReference type="SUPFAM" id="SSF51556">
    <property type="entry name" value="Metallo-dependent hydrolases"/>
    <property type="match status" value="1"/>
</dbReference>
<dbReference type="PANTHER" id="PTHR21240:SF28">
    <property type="entry name" value="ISO-OROTATE DECARBOXYLASE (EUROFUNG)"/>
    <property type="match status" value="1"/>
</dbReference>
<sequence>MDKLRSSNQIKSIDCDVHPVVNNGLEPLYKYMTQSWKQKFKMSGLVPHSNRHVNPRGSVTRKDITLDGSTAGSDPILTKDYLDEFNVESAVLIAMQPSQLSVVWTDADMVNAVASAYNDYFIENWLSADKRYHLTINVNPQDPQLAVKEIKRLSKVSGVVGINLPLINIMLGDRYYYPIYKAAIEENLPIVTHITGAEGTYLGSASLAGGLTKYYVERYITYPQIAYSNIVNLIFEGVFEKFPDLKVIFAEYGFSGLGPLMTRMDQSWRNLRIETPWVKKRPSEYIKENIFFTTQPIDEMQQDHFDQMIEMIDGKNNLLFSSDYPHWDNDMPDETFHRLFKDDDVRKCILRDNALRIFNERLRND</sequence>
<dbReference type="Pfam" id="PF04909">
    <property type="entry name" value="Amidohydro_2"/>
    <property type="match status" value="1"/>
</dbReference>
<keyword evidence="3" id="KW-0378">Hydrolase</keyword>